<comment type="similarity">
    <text evidence="1">Belongs to the LysR transcriptional regulatory family.</text>
</comment>
<reference evidence="6 7" key="1">
    <citation type="submission" date="2020-04" db="EMBL/GenBank/DDBJ databases">
        <title>Description of novel Gluconacetobacter.</title>
        <authorList>
            <person name="Sombolestani A."/>
        </authorList>
    </citation>
    <scope>NUCLEOTIDE SEQUENCE [LARGE SCALE GENOMIC DNA]</scope>
    <source>
        <strain evidence="6 7">LMG 7603</strain>
    </source>
</reference>
<dbReference type="InterPro" id="IPR036390">
    <property type="entry name" value="WH_DNA-bd_sf"/>
</dbReference>
<comment type="caution">
    <text evidence="6">The sequence shown here is derived from an EMBL/GenBank/DDBJ whole genome shotgun (WGS) entry which is preliminary data.</text>
</comment>
<dbReference type="Pfam" id="PF03466">
    <property type="entry name" value="LysR_substrate"/>
    <property type="match status" value="1"/>
</dbReference>
<evidence type="ECO:0000256" key="4">
    <source>
        <dbReference type="ARBA" id="ARBA00023163"/>
    </source>
</evidence>
<dbReference type="InterPro" id="IPR037410">
    <property type="entry name" value="BudR_PBP2"/>
</dbReference>
<organism evidence="6 7">
    <name type="scientific">Gluconacetobacter diazotrophicus</name>
    <name type="common">Acetobacter diazotrophicus</name>
    <dbReference type="NCBI Taxonomy" id="33996"/>
    <lineage>
        <taxon>Bacteria</taxon>
        <taxon>Pseudomonadati</taxon>
        <taxon>Pseudomonadota</taxon>
        <taxon>Alphaproteobacteria</taxon>
        <taxon>Acetobacterales</taxon>
        <taxon>Acetobacteraceae</taxon>
        <taxon>Gluconacetobacter</taxon>
    </lineage>
</organism>
<dbReference type="SUPFAM" id="SSF53850">
    <property type="entry name" value="Periplasmic binding protein-like II"/>
    <property type="match status" value="1"/>
</dbReference>
<sequence>MDLRHLRYFVAVAERGGFTRAAESLHMEQPPLSQQIRQLEQELGVTLFERLSRGVRLTEAGACLIDQARTILAMDAQFRTDAGGIARGEQGRLRIGLAGAVSLLPLIPQAIRLFRDRWPGIVLTMEDSNTPALIDALRQRRLDIAIIRPPVVEPDIATTPLLDEPTVIALPSGHPAGEEEEIDLARIAGEPLIIFDRALGPGFYDAILSACQAAGFTPAFGQGAPQIASTVPLVAAGLGVSIVPDCLRQIHAGGVTYHAIRGTAPLASLAIATLAGASGPLVPRFVETLRERVVLF</sequence>
<accession>A0A7W4I7F0</accession>
<dbReference type="FunFam" id="1.10.10.10:FF:000001">
    <property type="entry name" value="LysR family transcriptional regulator"/>
    <property type="match status" value="1"/>
</dbReference>
<dbReference type="PROSITE" id="PS50931">
    <property type="entry name" value="HTH_LYSR"/>
    <property type="match status" value="1"/>
</dbReference>
<dbReference type="AlphaFoldDB" id="A0A7W4I7F0"/>
<evidence type="ECO:0000259" key="5">
    <source>
        <dbReference type="PROSITE" id="PS50931"/>
    </source>
</evidence>
<dbReference type="PANTHER" id="PTHR30346">
    <property type="entry name" value="TRANSCRIPTIONAL DUAL REGULATOR HCAR-RELATED"/>
    <property type="match status" value="1"/>
</dbReference>
<protein>
    <submittedName>
        <fullName evidence="6">LysR family transcriptional regulator</fullName>
    </submittedName>
</protein>
<keyword evidence="3" id="KW-0238">DNA-binding</keyword>
<dbReference type="GO" id="GO:0003677">
    <property type="term" value="F:DNA binding"/>
    <property type="evidence" value="ECO:0007669"/>
    <property type="project" value="UniProtKB-KW"/>
</dbReference>
<dbReference type="EMBL" id="JABEQG010000037">
    <property type="protein sequence ID" value="MBB2157652.1"/>
    <property type="molecule type" value="Genomic_DNA"/>
</dbReference>
<keyword evidence="2" id="KW-0805">Transcription regulation</keyword>
<dbReference type="InterPro" id="IPR036388">
    <property type="entry name" value="WH-like_DNA-bd_sf"/>
</dbReference>
<feature type="domain" description="HTH lysR-type" evidence="5">
    <location>
        <begin position="1"/>
        <end position="58"/>
    </location>
</feature>
<dbReference type="Proteomes" id="UP000550787">
    <property type="component" value="Unassembled WGS sequence"/>
</dbReference>
<dbReference type="RefSeq" id="WP_041249233.1">
    <property type="nucleotide sequence ID" value="NZ_JABEQG010000037.1"/>
</dbReference>
<dbReference type="Pfam" id="PF00126">
    <property type="entry name" value="HTH_1"/>
    <property type="match status" value="1"/>
</dbReference>
<dbReference type="Gene3D" id="3.40.190.10">
    <property type="entry name" value="Periplasmic binding protein-like II"/>
    <property type="match status" value="2"/>
</dbReference>
<dbReference type="Gene3D" id="1.10.10.10">
    <property type="entry name" value="Winged helix-like DNA-binding domain superfamily/Winged helix DNA-binding domain"/>
    <property type="match status" value="1"/>
</dbReference>
<dbReference type="InterPro" id="IPR005119">
    <property type="entry name" value="LysR_subst-bd"/>
</dbReference>
<dbReference type="GO" id="GO:0003700">
    <property type="term" value="F:DNA-binding transcription factor activity"/>
    <property type="evidence" value="ECO:0007669"/>
    <property type="project" value="InterPro"/>
</dbReference>
<evidence type="ECO:0000313" key="7">
    <source>
        <dbReference type="Proteomes" id="UP000550787"/>
    </source>
</evidence>
<evidence type="ECO:0000256" key="3">
    <source>
        <dbReference type="ARBA" id="ARBA00023125"/>
    </source>
</evidence>
<dbReference type="SUPFAM" id="SSF46785">
    <property type="entry name" value="Winged helix' DNA-binding domain"/>
    <property type="match status" value="1"/>
</dbReference>
<dbReference type="GO" id="GO:0032993">
    <property type="term" value="C:protein-DNA complex"/>
    <property type="evidence" value="ECO:0007669"/>
    <property type="project" value="TreeGrafter"/>
</dbReference>
<dbReference type="PANTHER" id="PTHR30346:SF30">
    <property type="entry name" value="SMALL NEUTRAL PROTEASE REGULATORY PROTEIN"/>
    <property type="match status" value="1"/>
</dbReference>
<evidence type="ECO:0000256" key="1">
    <source>
        <dbReference type="ARBA" id="ARBA00009437"/>
    </source>
</evidence>
<name>A0A7W4I7F0_GLUDI</name>
<dbReference type="CDD" id="cd08451">
    <property type="entry name" value="PBP2_BudR"/>
    <property type="match status" value="1"/>
</dbReference>
<proteinExistence type="inferred from homology"/>
<evidence type="ECO:0000313" key="6">
    <source>
        <dbReference type="EMBL" id="MBB2157652.1"/>
    </source>
</evidence>
<dbReference type="InterPro" id="IPR000847">
    <property type="entry name" value="LysR_HTH_N"/>
</dbReference>
<gene>
    <name evidence="6" type="ORF">HLH33_15255</name>
</gene>
<dbReference type="PRINTS" id="PR00039">
    <property type="entry name" value="HTHLYSR"/>
</dbReference>
<evidence type="ECO:0000256" key="2">
    <source>
        <dbReference type="ARBA" id="ARBA00023015"/>
    </source>
</evidence>
<keyword evidence="4" id="KW-0804">Transcription</keyword>